<organism evidence="2 3">
    <name type="scientific">Salinarimonas ramus</name>
    <dbReference type="NCBI Taxonomy" id="690164"/>
    <lineage>
        <taxon>Bacteria</taxon>
        <taxon>Pseudomonadati</taxon>
        <taxon>Pseudomonadota</taxon>
        <taxon>Alphaproteobacteria</taxon>
        <taxon>Hyphomicrobiales</taxon>
        <taxon>Salinarimonadaceae</taxon>
        <taxon>Salinarimonas</taxon>
    </lineage>
</organism>
<keyword evidence="3" id="KW-1185">Reference proteome</keyword>
<evidence type="ECO:0000256" key="1">
    <source>
        <dbReference type="SAM" id="Phobius"/>
    </source>
</evidence>
<keyword evidence="1" id="KW-0472">Membrane</keyword>
<name>A0A917Q631_9HYPH</name>
<dbReference type="RefSeq" id="WP_210317552.1">
    <property type="nucleotide sequence ID" value="NZ_BMMF01000001.1"/>
</dbReference>
<feature type="transmembrane region" description="Helical" evidence="1">
    <location>
        <begin position="44"/>
        <end position="65"/>
    </location>
</feature>
<keyword evidence="1" id="KW-1133">Transmembrane helix</keyword>
<evidence type="ECO:0000313" key="3">
    <source>
        <dbReference type="Proteomes" id="UP000600449"/>
    </source>
</evidence>
<gene>
    <name evidence="2" type="ORF">GCM10011322_04410</name>
</gene>
<dbReference type="EMBL" id="BMMF01000001">
    <property type="protein sequence ID" value="GGK20892.1"/>
    <property type="molecule type" value="Genomic_DNA"/>
</dbReference>
<reference evidence="2 3" key="1">
    <citation type="journal article" date="2014" name="Int. J. Syst. Evol. Microbiol.">
        <title>Complete genome sequence of Corynebacterium casei LMG S-19264T (=DSM 44701T), isolated from a smear-ripened cheese.</title>
        <authorList>
            <consortium name="US DOE Joint Genome Institute (JGI-PGF)"/>
            <person name="Walter F."/>
            <person name="Albersmeier A."/>
            <person name="Kalinowski J."/>
            <person name="Ruckert C."/>
        </authorList>
    </citation>
    <scope>NUCLEOTIDE SEQUENCE [LARGE SCALE GENOMIC DNA]</scope>
    <source>
        <strain evidence="2 3">CGMCC 1.9161</strain>
    </source>
</reference>
<comment type="caution">
    <text evidence="2">The sequence shown here is derived from an EMBL/GenBank/DDBJ whole genome shotgun (WGS) entry which is preliminary data.</text>
</comment>
<feature type="transmembrane region" description="Helical" evidence="1">
    <location>
        <begin position="140"/>
        <end position="163"/>
    </location>
</feature>
<dbReference type="AlphaFoldDB" id="A0A917Q631"/>
<accession>A0A917Q631</accession>
<dbReference type="Proteomes" id="UP000600449">
    <property type="component" value="Unassembled WGS sequence"/>
</dbReference>
<evidence type="ECO:0008006" key="4">
    <source>
        <dbReference type="Google" id="ProtNLM"/>
    </source>
</evidence>
<protein>
    <recommendedName>
        <fullName evidence="4">Permease</fullName>
    </recommendedName>
</protein>
<feature type="transmembrane region" description="Helical" evidence="1">
    <location>
        <begin position="77"/>
        <end position="102"/>
    </location>
</feature>
<feature type="transmembrane region" description="Helical" evidence="1">
    <location>
        <begin position="108"/>
        <end position="128"/>
    </location>
</feature>
<keyword evidence="1" id="KW-0812">Transmembrane</keyword>
<evidence type="ECO:0000313" key="2">
    <source>
        <dbReference type="EMBL" id="GGK20892.1"/>
    </source>
</evidence>
<sequence length="170" mass="17046">MIAGVVGLLSLAALVALVTGLKRPSSVVPAARFVASQGSALALRLPVALVAAGFLGLLVPQSLVAGSLGAETGLSGILLASLVGCFLPGGPTVTFPLALVFWNAGAGAPQMVALLTAWSVFAFHRLMAFELPIMGWRFTAIRLIASAALPTLAGLAAGALVAFTGVEIGR</sequence>
<proteinExistence type="predicted"/>